<keyword evidence="1" id="KW-0378">Hydrolase</keyword>
<evidence type="ECO:0000313" key="1">
    <source>
        <dbReference type="EMBL" id="OYO07869.1"/>
    </source>
</evidence>
<dbReference type="GO" id="GO:0000287">
    <property type="term" value="F:magnesium ion binding"/>
    <property type="evidence" value="ECO:0007669"/>
    <property type="project" value="TreeGrafter"/>
</dbReference>
<organism evidence="1 2">
    <name type="scientific">Enemella evansiae</name>
    <dbReference type="NCBI Taxonomy" id="2016499"/>
    <lineage>
        <taxon>Bacteria</taxon>
        <taxon>Bacillati</taxon>
        <taxon>Actinomycetota</taxon>
        <taxon>Actinomycetes</taxon>
        <taxon>Propionibacteriales</taxon>
        <taxon>Propionibacteriaceae</taxon>
        <taxon>Enemella</taxon>
    </lineage>
</organism>
<dbReference type="PANTHER" id="PTHR10000:SF8">
    <property type="entry name" value="HAD SUPERFAMILY HYDROLASE-LIKE, TYPE 3"/>
    <property type="match status" value="1"/>
</dbReference>
<dbReference type="Gene3D" id="3.40.50.1000">
    <property type="entry name" value="HAD superfamily/HAD-like"/>
    <property type="match status" value="1"/>
</dbReference>
<dbReference type="PANTHER" id="PTHR10000">
    <property type="entry name" value="PHOSPHOSERINE PHOSPHATASE"/>
    <property type="match status" value="1"/>
</dbReference>
<keyword evidence="2" id="KW-1185">Reference proteome</keyword>
<dbReference type="InterPro" id="IPR023214">
    <property type="entry name" value="HAD_sf"/>
</dbReference>
<dbReference type="Pfam" id="PF08282">
    <property type="entry name" value="Hydrolase_3"/>
    <property type="match status" value="1"/>
</dbReference>
<dbReference type="Gene3D" id="3.30.1240.10">
    <property type="match status" value="1"/>
</dbReference>
<dbReference type="GO" id="GO:0016791">
    <property type="term" value="F:phosphatase activity"/>
    <property type="evidence" value="ECO:0007669"/>
    <property type="project" value="TreeGrafter"/>
</dbReference>
<dbReference type="RefSeq" id="WP_094407205.1">
    <property type="nucleotide sequence ID" value="NZ_NMVO01000019.1"/>
</dbReference>
<accession>A0A4R6LVN0</accession>
<sequence length="271" mass="28591">MSRPRLVATDLDGTFLSPDGTVSAENAAAVADALEAGLLVVFATGRPPRWLQVIADLPVGHPIVVASNGALLWDLGDNRALRTHAIEVDVACRVIADLRAELPEASFGVERGLQFGSEPGYRIGWQPASELAEDPRFFIGPIEQLLDQPPVKLLVQHPNLGSEALAARAATVVGESVTLTWSSFAELPGLIEVSAPGVTKAHTLAEYAASLGIEAADVAAFGDMPNDRAMLEWAGQPHVMANGHESLRDLGATVIGSNAESAVGRTIRTWL</sequence>
<gene>
    <name evidence="1" type="ORF">CGZ94_20580</name>
</gene>
<proteinExistence type="predicted"/>
<dbReference type="OrthoDB" id="3180855at2"/>
<dbReference type="AlphaFoldDB" id="A0A255FW03"/>
<dbReference type="InterPro" id="IPR036412">
    <property type="entry name" value="HAD-like_sf"/>
</dbReference>
<dbReference type="Proteomes" id="UP000215896">
    <property type="component" value="Unassembled WGS sequence"/>
</dbReference>
<reference evidence="1 2" key="1">
    <citation type="submission" date="2017-07" db="EMBL/GenBank/DDBJ databases">
        <title>Draft whole genome sequences of clinical Proprionibacteriaceae strains.</title>
        <authorList>
            <person name="Bernier A.-M."/>
            <person name="Bernard K."/>
            <person name="Domingo M.-C."/>
        </authorList>
    </citation>
    <scope>NUCLEOTIDE SEQUENCE [LARGE SCALE GENOMIC DNA]</scope>
    <source>
        <strain evidence="1 2">NML 030167</strain>
    </source>
</reference>
<name>A0A255FW03_9ACTN</name>
<comment type="caution">
    <text evidence="1">The sequence shown here is derived from an EMBL/GenBank/DDBJ whole genome shotgun (WGS) entry which is preliminary data.</text>
</comment>
<dbReference type="EMBL" id="NMVO01000019">
    <property type="protein sequence ID" value="OYO07869.1"/>
    <property type="molecule type" value="Genomic_DNA"/>
</dbReference>
<dbReference type="GO" id="GO:0005829">
    <property type="term" value="C:cytosol"/>
    <property type="evidence" value="ECO:0007669"/>
    <property type="project" value="TreeGrafter"/>
</dbReference>
<evidence type="ECO:0000313" key="2">
    <source>
        <dbReference type="Proteomes" id="UP000215896"/>
    </source>
</evidence>
<dbReference type="SUPFAM" id="SSF56784">
    <property type="entry name" value="HAD-like"/>
    <property type="match status" value="1"/>
</dbReference>
<accession>A0A255FW03</accession>
<protein>
    <submittedName>
        <fullName evidence="1">Hydrolase</fullName>
    </submittedName>
</protein>